<reference evidence="2" key="1">
    <citation type="submission" date="2022-04" db="EMBL/GenBank/DDBJ databases">
        <title>Carnegiea gigantea Genome sequencing and assembly v2.</title>
        <authorList>
            <person name="Copetti D."/>
            <person name="Sanderson M.J."/>
            <person name="Burquez A."/>
            <person name="Wojciechowski M.F."/>
        </authorList>
    </citation>
    <scope>NUCLEOTIDE SEQUENCE</scope>
    <source>
        <strain evidence="2">SGP5-SGP5p</strain>
        <tissue evidence="2">Aerial part</tissue>
    </source>
</reference>
<feature type="compositionally biased region" description="Basic and acidic residues" evidence="1">
    <location>
        <begin position="125"/>
        <end position="143"/>
    </location>
</feature>
<evidence type="ECO:0000313" key="2">
    <source>
        <dbReference type="EMBL" id="KAJ8440951.1"/>
    </source>
</evidence>
<accession>A0A9Q1KBD7</accession>
<evidence type="ECO:0000313" key="3">
    <source>
        <dbReference type="Proteomes" id="UP001153076"/>
    </source>
</evidence>
<dbReference type="AlphaFoldDB" id="A0A9Q1KBD7"/>
<sequence length="153" mass="17179">MTYAAPSPLLLAHNSAMFPLLAKHGNNNFEEQTRDHVNEYADKGLRTLILAYQEIYSATGHTIHLKLYNSDKERKGMMIPNDRNPCHRKAGDAGISSFGSPLMLGSISDHAGTSSHDPNCKPQKPPRDRRNLAADHHRPEQTRRATNWVGHLY</sequence>
<dbReference type="OrthoDB" id="377733at2759"/>
<organism evidence="2 3">
    <name type="scientific">Carnegiea gigantea</name>
    <dbReference type="NCBI Taxonomy" id="171969"/>
    <lineage>
        <taxon>Eukaryota</taxon>
        <taxon>Viridiplantae</taxon>
        <taxon>Streptophyta</taxon>
        <taxon>Embryophyta</taxon>
        <taxon>Tracheophyta</taxon>
        <taxon>Spermatophyta</taxon>
        <taxon>Magnoliopsida</taxon>
        <taxon>eudicotyledons</taxon>
        <taxon>Gunneridae</taxon>
        <taxon>Pentapetalae</taxon>
        <taxon>Caryophyllales</taxon>
        <taxon>Cactineae</taxon>
        <taxon>Cactaceae</taxon>
        <taxon>Cactoideae</taxon>
        <taxon>Echinocereeae</taxon>
        <taxon>Carnegiea</taxon>
    </lineage>
</organism>
<proteinExistence type="predicted"/>
<evidence type="ECO:0000256" key="1">
    <source>
        <dbReference type="SAM" id="MobiDB-lite"/>
    </source>
</evidence>
<feature type="region of interest" description="Disordered" evidence="1">
    <location>
        <begin position="106"/>
        <end position="153"/>
    </location>
</feature>
<comment type="caution">
    <text evidence="2">The sequence shown here is derived from an EMBL/GenBank/DDBJ whole genome shotgun (WGS) entry which is preliminary data.</text>
</comment>
<protein>
    <submittedName>
        <fullName evidence="2">Uncharacterized protein</fullName>
    </submittedName>
</protein>
<gene>
    <name evidence="2" type="ORF">Cgig2_020493</name>
</gene>
<keyword evidence="3" id="KW-1185">Reference proteome</keyword>
<dbReference type="EMBL" id="JAKOGI010000181">
    <property type="protein sequence ID" value="KAJ8440951.1"/>
    <property type="molecule type" value="Genomic_DNA"/>
</dbReference>
<dbReference type="Proteomes" id="UP001153076">
    <property type="component" value="Unassembled WGS sequence"/>
</dbReference>
<name>A0A9Q1KBD7_9CARY</name>